<organism evidence="2 3">
    <name type="scientific">Candidatus Uhrbacteria bacterium RIFOXYB2_FULL_45_11</name>
    <dbReference type="NCBI Taxonomy" id="1802421"/>
    <lineage>
        <taxon>Bacteria</taxon>
        <taxon>Candidatus Uhriibacteriota</taxon>
    </lineage>
</organism>
<feature type="transmembrane region" description="Helical" evidence="1">
    <location>
        <begin position="46"/>
        <end position="67"/>
    </location>
</feature>
<protein>
    <recommendedName>
        <fullName evidence="4">EamA domain-containing protein</fullName>
    </recommendedName>
</protein>
<evidence type="ECO:0000313" key="3">
    <source>
        <dbReference type="Proteomes" id="UP000177331"/>
    </source>
</evidence>
<evidence type="ECO:0008006" key="4">
    <source>
        <dbReference type="Google" id="ProtNLM"/>
    </source>
</evidence>
<reference evidence="2 3" key="1">
    <citation type="journal article" date="2016" name="Nat. Commun.">
        <title>Thousands of microbial genomes shed light on interconnected biogeochemical processes in an aquifer system.</title>
        <authorList>
            <person name="Anantharaman K."/>
            <person name="Brown C.T."/>
            <person name="Hug L.A."/>
            <person name="Sharon I."/>
            <person name="Castelle C.J."/>
            <person name="Probst A.J."/>
            <person name="Thomas B.C."/>
            <person name="Singh A."/>
            <person name="Wilkins M.J."/>
            <person name="Karaoz U."/>
            <person name="Brodie E.L."/>
            <person name="Williams K.H."/>
            <person name="Hubbard S.S."/>
            <person name="Banfield J.F."/>
        </authorList>
    </citation>
    <scope>NUCLEOTIDE SEQUENCE [LARGE SCALE GENOMIC DNA]</scope>
</reference>
<comment type="caution">
    <text evidence="2">The sequence shown here is derived from an EMBL/GenBank/DDBJ whole genome shotgun (WGS) entry which is preliminary data.</text>
</comment>
<evidence type="ECO:0000256" key="1">
    <source>
        <dbReference type="SAM" id="Phobius"/>
    </source>
</evidence>
<evidence type="ECO:0000313" key="2">
    <source>
        <dbReference type="EMBL" id="OGL96958.1"/>
    </source>
</evidence>
<dbReference type="Pfam" id="PF18898">
    <property type="entry name" value="DUF5654"/>
    <property type="match status" value="1"/>
</dbReference>
<sequence length="78" mass="8792">MSLHIELLEQMQSLMTAGFALVAALAWNTAIQDLFARIFPDQNSLIAKFLYAVLITLIMIIVTRRLGKTISVLKMKLK</sequence>
<dbReference type="EMBL" id="MGFD01000061">
    <property type="protein sequence ID" value="OGL96958.1"/>
    <property type="molecule type" value="Genomic_DNA"/>
</dbReference>
<keyword evidence="1" id="KW-1133">Transmembrane helix</keyword>
<keyword evidence="1" id="KW-0472">Membrane</keyword>
<gene>
    <name evidence="2" type="ORF">A2318_01775</name>
</gene>
<dbReference type="InterPro" id="IPR043713">
    <property type="entry name" value="DUF5654"/>
</dbReference>
<accession>A0A1F7W3K9</accession>
<dbReference type="AlphaFoldDB" id="A0A1F7W3K9"/>
<dbReference type="Proteomes" id="UP000177331">
    <property type="component" value="Unassembled WGS sequence"/>
</dbReference>
<name>A0A1F7W3K9_9BACT</name>
<keyword evidence="1" id="KW-0812">Transmembrane</keyword>
<proteinExistence type="predicted"/>
<dbReference type="STRING" id="1802421.A2318_01775"/>